<organism evidence="10 11">
    <name type="scientific">Parahaliea aestuarii</name>
    <dbReference type="NCBI Taxonomy" id="1852021"/>
    <lineage>
        <taxon>Bacteria</taxon>
        <taxon>Pseudomonadati</taxon>
        <taxon>Pseudomonadota</taxon>
        <taxon>Gammaproteobacteria</taxon>
        <taxon>Cellvibrionales</taxon>
        <taxon>Halieaceae</taxon>
        <taxon>Parahaliea</taxon>
    </lineage>
</organism>
<dbReference type="GO" id="GO:0006099">
    <property type="term" value="P:tricarboxylic acid cycle"/>
    <property type="evidence" value="ECO:0007669"/>
    <property type="project" value="UniProtKB-KW"/>
</dbReference>
<dbReference type="EMBL" id="VRYZ01000004">
    <property type="protein sequence ID" value="TXS91574.1"/>
    <property type="molecule type" value="Genomic_DNA"/>
</dbReference>
<evidence type="ECO:0000313" key="10">
    <source>
        <dbReference type="EMBL" id="TXS91574.1"/>
    </source>
</evidence>
<evidence type="ECO:0000256" key="5">
    <source>
        <dbReference type="ARBA" id="ARBA00022723"/>
    </source>
</evidence>
<dbReference type="PANTHER" id="PTHR11822:SF21">
    <property type="entry name" value="ISOCITRATE DEHYDROGENASE [NADP], MITOCHONDRIAL"/>
    <property type="match status" value="1"/>
</dbReference>
<proteinExistence type="inferred from homology"/>
<keyword evidence="7" id="KW-0560">Oxidoreductase</keyword>
<evidence type="ECO:0000256" key="7">
    <source>
        <dbReference type="ARBA" id="ARBA00023002"/>
    </source>
</evidence>
<dbReference type="RefSeq" id="WP_148064206.1">
    <property type="nucleotide sequence ID" value="NZ_VRYZ01000004.1"/>
</dbReference>
<dbReference type="InterPro" id="IPR004790">
    <property type="entry name" value="Isocitrate_DH_NADP"/>
</dbReference>
<feature type="domain" description="Isopropylmalate dehydrogenase-like" evidence="9">
    <location>
        <begin position="10"/>
        <end position="573"/>
    </location>
</feature>
<evidence type="ECO:0000313" key="11">
    <source>
        <dbReference type="Proteomes" id="UP000321933"/>
    </source>
</evidence>
<dbReference type="GO" id="GO:0006102">
    <property type="term" value="P:isocitrate metabolic process"/>
    <property type="evidence" value="ECO:0007669"/>
    <property type="project" value="InterPro"/>
</dbReference>
<comment type="similarity">
    <text evidence="3">Belongs to the isocitrate and isopropylmalate dehydrogenases family.</text>
</comment>
<evidence type="ECO:0000256" key="8">
    <source>
        <dbReference type="ARBA" id="ARBA00023211"/>
    </source>
</evidence>
<keyword evidence="4" id="KW-0816">Tricarboxylic acid cycle</keyword>
<comment type="cofactor">
    <cofactor evidence="1">
        <name>Mn(2+)</name>
        <dbReference type="ChEBI" id="CHEBI:29035"/>
    </cofactor>
</comment>
<dbReference type="InterPro" id="IPR024084">
    <property type="entry name" value="IsoPropMal-DH-like_dom"/>
</dbReference>
<dbReference type="GO" id="GO:0004450">
    <property type="term" value="F:isocitrate dehydrogenase (NADP+) activity"/>
    <property type="evidence" value="ECO:0007669"/>
    <property type="project" value="InterPro"/>
</dbReference>
<keyword evidence="5" id="KW-0479">Metal-binding</keyword>
<evidence type="ECO:0000259" key="9">
    <source>
        <dbReference type="SMART" id="SM01329"/>
    </source>
</evidence>
<evidence type="ECO:0000256" key="1">
    <source>
        <dbReference type="ARBA" id="ARBA00001936"/>
    </source>
</evidence>
<reference evidence="10 11" key="1">
    <citation type="submission" date="2019-08" db="EMBL/GenBank/DDBJ databases">
        <title>Parahaliea maris sp. nov., isolated from the surface seawater.</title>
        <authorList>
            <person name="Liu Y."/>
        </authorList>
    </citation>
    <scope>NUCLEOTIDE SEQUENCE [LARGE SCALE GENOMIC DNA]</scope>
    <source>
        <strain evidence="10 11">S2-26</strain>
    </source>
</reference>
<keyword evidence="8" id="KW-0464">Manganese</keyword>
<dbReference type="GO" id="GO:0046872">
    <property type="term" value="F:metal ion binding"/>
    <property type="evidence" value="ECO:0007669"/>
    <property type="project" value="UniProtKB-KW"/>
</dbReference>
<keyword evidence="11" id="KW-1185">Reference proteome</keyword>
<dbReference type="SMART" id="SM01329">
    <property type="entry name" value="Iso_dh"/>
    <property type="match status" value="1"/>
</dbReference>
<comment type="caution">
    <text evidence="10">The sequence shown here is derived from an EMBL/GenBank/DDBJ whole genome shotgun (WGS) entry which is preliminary data.</text>
</comment>
<sequence>MSGKVRVERPLVVLHGDEMAQVAFVRILEQFVTSRLDIDLVEVDLSAENRLATNGQAVRDAIEALKTHGVGVKNAGMTVNRAQLDELLTTYSRLKEDELDKLATKSPNGAIRKGIGGNITREDIPFRNLQVRQPQWIGRDIEVFTMDRGGIKHSANALTRSTGVAKILFVGASGDPVELHRRVLHKGDPWLLATVALEDVKSWAHAFFQKALDEKRDVYLGLKDTVIAGYDGVMRTAIEDIYRSDYRDALAEAGLAYHYELIDAQAARIVSNPPERALWGVPDNTTGRKLYKLVEELKRYGIPERKFHVSLSRMSAGGGDQYGSFNMALPEDGILKVVIDGEELHARDVQQGDPLLFMTNDRQAIKDWVTQVFRDASHNDKEVYFGLKREYMEYDEVFSHVLLEVRHELAEAGTRPPSFMIMRPSSQLKKMICDPPRNALYPAQNLDGDIFSDISAALGGSLATASSIIESTDGTMLFEAPHGTAHDLYLRFAETNGREAHFNSSALIYAVANALEVMANREDNAALGDYAARLKAALIDTVDQGIITGDLKGKTTNPSGEKIVDMAGFLDAVAANLDAAAAGGRA</sequence>
<evidence type="ECO:0000256" key="3">
    <source>
        <dbReference type="ARBA" id="ARBA00007769"/>
    </source>
</evidence>
<name>A0A5C8ZUZ3_9GAMM</name>
<dbReference type="Proteomes" id="UP000321933">
    <property type="component" value="Unassembled WGS sequence"/>
</dbReference>
<evidence type="ECO:0000256" key="2">
    <source>
        <dbReference type="ARBA" id="ARBA00001946"/>
    </source>
</evidence>
<protein>
    <submittedName>
        <fullName evidence="10">3-isopropylmalate dehydrogenase</fullName>
    </submittedName>
</protein>
<evidence type="ECO:0000256" key="6">
    <source>
        <dbReference type="ARBA" id="ARBA00022842"/>
    </source>
</evidence>
<gene>
    <name evidence="10" type="ORF">FVW59_10415</name>
</gene>
<evidence type="ECO:0000256" key="4">
    <source>
        <dbReference type="ARBA" id="ARBA00022532"/>
    </source>
</evidence>
<dbReference type="AlphaFoldDB" id="A0A5C8ZUZ3"/>
<comment type="cofactor">
    <cofactor evidence="2">
        <name>Mg(2+)</name>
        <dbReference type="ChEBI" id="CHEBI:18420"/>
    </cofactor>
</comment>
<dbReference type="Pfam" id="PF00180">
    <property type="entry name" value="Iso_dh"/>
    <property type="match status" value="1"/>
</dbReference>
<dbReference type="PANTHER" id="PTHR11822">
    <property type="entry name" value="NADP-SPECIFIC ISOCITRATE DEHYDROGENASE"/>
    <property type="match status" value="1"/>
</dbReference>
<dbReference type="OrthoDB" id="9765655at2"/>
<accession>A0A5C8ZUZ3</accession>
<keyword evidence="6" id="KW-0460">Magnesium</keyword>
<dbReference type="Gene3D" id="3.40.718.10">
    <property type="entry name" value="Isopropylmalate Dehydrogenase"/>
    <property type="match status" value="2"/>
</dbReference>
<dbReference type="SUPFAM" id="SSF53659">
    <property type="entry name" value="Isocitrate/Isopropylmalate dehydrogenase-like"/>
    <property type="match status" value="2"/>
</dbReference>